<name>A0A4R0J9N5_9ACTN</name>
<keyword evidence="3" id="KW-1185">Reference proteome</keyword>
<evidence type="ECO:0000313" key="3">
    <source>
        <dbReference type="Proteomes" id="UP000292695"/>
    </source>
</evidence>
<dbReference type="AlphaFoldDB" id="A0A4R0J9N5"/>
<evidence type="ECO:0000256" key="1">
    <source>
        <dbReference type="SAM" id="MobiDB-lite"/>
    </source>
</evidence>
<sequence length="108" mass="11293">MYGGPRRAAGTNPPNRFGEDHLPFSGCGAPRTGLGRPGQPRGLRGRGGGSTGGAPVGRRTRGRDRAQVHYPSTRHVLSECTLGRRAAPTTHTSVARAGLWNPPRSTAG</sequence>
<reference evidence="2 3" key="1">
    <citation type="submission" date="2019-02" db="EMBL/GenBank/DDBJ databases">
        <title>Kribbella capetownensis sp. nov. and Kribbella speibonae sp. nov., isolated from soil.</title>
        <authorList>
            <person name="Curtis S.M."/>
            <person name="Norton I."/>
            <person name="Everest G.J."/>
            <person name="Meyers P.R."/>
        </authorList>
    </citation>
    <scope>NUCLEOTIDE SEQUENCE [LARGE SCALE GENOMIC DNA]</scope>
    <source>
        <strain evidence="2 3">DSM 27082</strain>
    </source>
</reference>
<feature type="compositionally biased region" description="Gly residues" evidence="1">
    <location>
        <begin position="45"/>
        <end position="55"/>
    </location>
</feature>
<protein>
    <submittedName>
        <fullName evidence="2">Uncharacterized protein</fullName>
    </submittedName>
</protein>
<feature type="region of interest" description="Disordered" evidence="1">
    <location>
        <begin position="88"/>
        <end position="108"/>
    </location>
</feature>
<feature type="compositionally biased region" description="Low complexity" evidence="1">
    <location>
        <begin position="30"/>
        <end position="42"/>
    </location>
</feature>
<dbReference type="Proteomes" id="UP000292695">
    <property type="component" value="Unassembled WGS sequence"/>
</dbReference>
<organism evidence="2 3">
    <name type="scientific">Kribbella sindirgiensis</name>
    <dbReference type="NCBI Taxonomy" id="1124744"/>
    <lineage>
        <taxon>Bacteria</taxon>
        <taxon>Bacillati</taxon>
        <taxon>Actinomycetota</taxon>
        <taxon>Actinomycetes</taxon>
        <taxon>Propionibacteriales</taxon>
        <taxon>Kribbellaceae</taxon>
        <taxon>Kribbella</taxon>
    </lineage>
</organism>
<proteinExistence type="predicted"/>
<evidence type="ECO:0000313" key="2">
    <source>
        <dbReference type="EMBL" id="TCC43453.1"/>
    </source>
</evidence>
<comment type="caution">
    <text evidence="2">The sequence shown here is derived from an EMBL/GenBank/DDBJ whole genome shotgun (WGS) entry which is preliminary data.</text>
</comment>
<gene>
    <name evidence="2" type="ORF">E0H50_03020</name>
</gene>
<feature type="region of interest" description="Disordered" evidence="1">
    <location>
        <begin position="1"/>
        <end position="67"/>
    </location>
</feature>
<dbReference type="EMBL" id="SJKA01000001">
    <property type="protein sequence ID" value="TCC43453.1"/>
    <property type="molecule type" value="Genomic_DNA"/>
</dbReference>
<accession>A0A4R0J9N5</accession>